<accession>A0ABT7YES2</accession>
<dbReference type="PANTHER" id="PTHR23407">
    <property type="entry name" value="ATPASE INHIBITOR/5-FORMYLTETRAHYDROFOLATE CYCLO-LIGASE"/>
    <property type="match status" value="1"/>
</dbReference>
<gene>
    <name evidence="5" type="ORF">QVH07_12740</name>
</gene>
<organism evidence="5 6">
    <name type="scientific">Algoriphagus sediminis</name>
    <dbReference type="NCBI Taxonomy" id="3057113"/>
    <lineage>
        <taxon>Bacteria</taxon>
        <taxon>Pseudomonadati</taxon>
        <taxon>Bacteroidota</taxon>
        <taxon>Cytophagia</taxon>
        <taxon>Cytophagales</taxon>
        <taxon>Cyclobacteriaceae</taxon>
        <taxon>Algoriphagus</taxon>
    </lineage>
</organism>
<comment type="similarity">
    <text evidence="1 4">Belongs to the 5-formyltetrahydrofolate cyclo-ligase family.</text>
</comment>
<dbReference type="Pfam" id="PF01812">
    <property type="entry name" value="5-FTHF_cyc-lig"/>
    <property type="match status" value="1"/>
</dbReference>
<reference evidence="5" key="1">
    <citation type="submission" date="2023-06" db="EMBL/GenBank/DDBJ databases">
        <title>Robiginitalea aurantiacus sp. nov. and Algoriphagus sediminis sp. nov., isolated from coastal sediment.</title>
        <authorList>
            <person name="Zhou Z.Y."/>
            <person name="An J."/>
            <person name="Jia Y.W."/>
            <person name="Du Z.J."/>
        </authorList>
    </citation>
    <scope>NUCLEOTIDE SEQUENCE</scope>
    <source>
        <strain evidence="5">C2-7</strain>
    </source>
</reference>
<evidence type="ECO:0000256" key="2">
    <source>
        <dbReference type="ARBA" id="ARBA00022741"/>
    </source>
</evidence>
<comment type="catalytic activity">
    <reaction evidence="4">
        <text>(6S)-5-formyl-5,6,7,8-tetrahydrofolate + ATP = (6R)-5,10-methenyltetrahydrofolate + ADP + phosphate</text>
        <dbReference type="Rhea" id="RHEA:10488"/>
        <dbReference type="ChEBI" id="CHEBI:30616"/>
        <dbReference type="ChEBI" id="CHEBI:43474"/>
        <dbReference type="ChEBI" id="CHEBI:57455"/>
        <dbReference type="ChEBI" id="CHEBI:57457"/>
        <dbReference type="ChEBI" id="CHEBI:456216"/>
        <dbReference type="EC" id="6.3.3.2"/>
    </reaction>
</comment>
<dbReference type="NCBIfam" id="TIGR02727">
    <property type="entry name" value="MTHFS_bact"/>
    <property type="match status" value="1"/>
</dbReference>
<sequence>MESKDTLRKKYKALRKSLSESDIKKESERIKGHFFSFLDSKSQTCHIHTFLPIERLNEVDTLCFLDGIWERGHVIYTGLLDSEKKEMKTLRLVKGSKFEAGEYGIPVPKKTEIADWRKIDLVLIPLLAWDQSGNRIGYGKGYYDKFLANLSEGVERIGLSFFPPEENLPSEPHDVKLTHVITGEGLTNIR</sequence>
<dbReference type="Gene3D" id="3.40.50.10420">
    <property type="entry name" value="NagB/RpiA/CoA transferase-like"/>
    <property type="match status" value="1"/>
</dbReference>
<dbReference type="PIRSF" id="PIRSF006806">
    <property type="entry name" value="FTHF_cligase"/>
    <property type="match status" value="1"/>
</dbReference>
<dbReference type="InterPro" id="IPR037171">
    <property type="entry name" value="NagB/RpiA_transferase-like"/>
</dbReference>
<evidence type="ECO:0000313" key="5">
    <source>
        <dbReference type="EMBL" id="MDN3205023.1"/>
    </source>
</evidence>
<protein>
    <recommendedName>
        <fullName evidence="4">5-formyltetrahydrofolate cyclo-ligase</fullName>
        <ecNumber evidence="4">6.3.3.2</ecNumber>
    </recommendedName>
</protein>
<keyword evidence="4" id="KW-0479">Metal-binding</keyword>
<dbReference type="PANTHER" id="PTHR23407:SF1">
    <property type="entry name" value="5-FORMYLTETRAHYDROFOLATE CYCLO-LIGASE"/>
    <property type="match status" value="1"/>
</dbReference>
<dbReference type="EMBL" id="JAUEPH010000005">
    <property type="protein sequence ID" value="MDN3205023.1"/>
    <property type="molecule type" value="Genomic_DNA"/>
</dbReference>
<keyword evidence="4" id="KW-0460">Magnesium</keyword>
<proteinExistence type="inferred from homology"/>
<dbReference type="InterPro" id="IPR002698">
    <property type="entry name" value="FTHF_cligase"/>
</dbReference>
<evidence type="ECO:0000313" key="6">
    <source>
        <dbReference type="Proteomes" id="UP001171916"/>
    </source>
</evidence>
<keyword evidence="6" id="KW-1185">Reference proteome</keyword>
<dbReference type="GO" id="GO:0030272">
    <property type="term" value="F:5-formyltetrahydrofolate cyclo-ligase activity"/>
    <property type="evidence" value="ECO:0007669"/>
    <property type="project" value="UniProtKB-EC"/>
</dbReference>
<keyword evidence="2 4" id="KW-0547">Nucleotide-binding</keyword>
<evidence type="ECO:0000256" key="3">
    <source>
        <dbReference type="ARBA" id="ARBA00022840"/>
    </source>
</evidence>
<comment type="cofactor">
    <cofactor evidence="4">
        <name>Mg(2+)</name>
        <dbReference type="ChEBI" id="CHEBI:18420"/>
    </cofactor>
</comment>
<keyword evidence="3 4" id="KW-0067">ATP-binding</keyword>
<dbReference type="EC" id="6.3.3.2" evidence="4"/>
<dbReference type="Proteomes" id="UP001171916">
    <property type="component" value="Unassembled WGS sequence"/>
</dbReference>
<name>A0ABT7YES2_9BACT</name>
<evidence type="ECO:0000256" key="4">
    <source>
        <dbReference type="RuleBase" id="RU361279"/>
    </source>
</evidence>
<dbReference type="InterPro" id="IPR024185">
    <property type="entry name" value="FTHF_cligase-like_sf"/>
</dbReference>
<dbReference type="SUPFAM" id="SSF100950">
    <property type="entry name" value="NagB/RpiA/CoA transferase-like"/>
    <property type="match status" value="1"/>
</dbReference>
<comment type="caution">
    <text evidence="5">The sequence shown here is derived from an EMBL/GenBank/DDBJ whole genome shotgun (WGS) entry which is preliminary data.</text>
</comment>
<evidence type="ECO:0000256" key="1">
    <source>
        <dbReference type="ARBA" id="ARBA00010638"/>
    </source>
</evidence>
<keyword evidence="5" id="KW-0436">Ligase</keyword>